<dbReference type="EMBL" id="GDIQ01050287">
    <property type="protein sequence ID" value="JAN44450.1"/>
    <property type="molecule type" value="Transcribed_RNA"/>
</dbReference>
<organism evidence="1">
    <name type="scientific">Daphnia magna</name>
    <dbReference type="NCBI Taxonomy" id="35525"/>
    <lineage>
        <taxon>Eukaryota</taxon>
        <taxon>Metazoa</taxon>
        <taxon>Ecdysozoa</taxon>
        <taxon>Arthropoda</taxon>
        <taxon>Crustacea</taxon>
        <taxon>Branchiopoda</taxon>
        <taxon>Diplostraca</taxon>
        <taxon>Cladocera</taxon>
        <taxon>Anomopoda</taxon>
        <taxon>Daphniidae</taxon>
        <taxon>Daphnia</taxon>
    </lineage>
</organism>
<dbReference type="AlphaFoldDB" id="A0A0P6FER7"/>
<name>A0A0P6FER7_9CRUS</name>
<sequence>MGSPLRTMNFFFLFLQVCVETTQLHSCFIHPLFFPGDSGSIFFFCFSYFPQRRSHICELQINPSAPSIFLFHEPLAPKCVYMSVVFGLEEGGGCLVFF</sequence>
<accession>A0A0P6FER7</accession>
<protein>
    <submittedName>
        <fullName evidence="1">Uncharacterized protein</fullName>
    </submittedName>
</protein>
<evidence type="ECO:0000313" key="1">
    <source>
        <dbReference type="EMBL" id="JAN44450.1"/>
    </source>
</evidence>
<reference evidence="1" key="1">
    <citation type="submission" date="2015-10" db="EMBL/GenBank/DDBJ databases">
        <title>EvidentialGene: Evidence-directed Construction of Complete mRNA Transcriptomes without Genomes.</title>
        <authorList>
            <person name="Gilbert D.G."/>
        </authorList>
    </citation>
    <scope>NUCLEOTIDE SEQUENCE</scope>
</reference>
<proteinExistence type="predicted"/>